<dbReference type="PANTHER" id="PTHR21445">
    <property type="entry name" value="ENDONUCLEASE IV ENDODEOXYRIBONUCLEASE IV"/>
    <property type="match status" value="1"/>
</dbReference>
<dbReference type="Proteomes" id="UP000240322">
    <property type="component" value="Unassembled WGS sequence"/>
</dbReference>
<dbReference type="GO" id="GO:0003677">
    <property type="term" value="F:DNA binding"/>
    <property type="evidence" value="ECO:0007669"/>
    <property type="project" value="InterPro"/>
</dbReference>
<dbReference type="GO" id="GO:0003906">
    <property type="term" value="F:DNA-(apurinic or apyrimidinic site) endonuclease activity"/>
    <property type="evidence" value="ECO:0007669"/>
    <property type="project" value="TreeGrafter"/>
</dbReference>
<dbReference type="SMART" id="SM00518">
    <property type="entry name" value="AP2Ec"/>
    <property type="match status" value="1"/>
</dbReference>
<dbReference type="InterPro" id="IPR001719">
    <property type="entry name" value="AP_endonuc_2"/>
</dbReference>
<dbReference type="CDD" id="cd00019">
    <property type="entry name" value="AP2Ec"/>
    <property type="match status" value="1"/>
</dbReference>
<dbReference type="SUPFAM" id="SSF51658">
    <property type="entry name" value="Xylose isomerase-like"/>
    <property type="match status" value="1"/>
</dbReference>
<evidence type="ECO:0000313" key="2">
    <source>
        <dbReference type="EMBL" id="PSN91685.1"/>
    </source>
</evidence>
<keyword evidence="2" id="KW-0255">Endonuclease</keyword>
<keyword evidence="2" id="KW-0378">Hydrolase</keyword>
<dbReference type="AlphaFoldDB" id="A0A2R6AZ67"/>
<protein>
    <submittedName>
        <fullName evidence="2">Endonuclease IV</fullName>
    </submittedName>
</protein>
<reference evidence="2 3" key="1">
    <citation type="submission" date="2017-04" db="EMBL/GenBank/DDBJ databases">
        <title>Novel microbial lineages endemic to geothermal iron-oxide mats fill important gaps in the evolutionary history of Archaea.</title>
        <authorList>
            <person name="Jay Z.J."/>
            <person name="Beam J.P."/>
            <person name="Dlakic M."/>
            <person name="Rusch D.B."/>
            <person name="Kozubal M.A."/>
            <person name="Inskeep W.P."/>
        </authorList>
    </citation>
    <scope>NUCLEOTIDE SEQUENCE [LARGE SCALE GENOMIC DNA]</scope>
    <source>
        <strain evidence="2">OSP_D</strain>
    </source>
</reference>
<sequence length="274" mass="30268">MIFLGTAGIPNAVKGGSTLEALSFLKRVGLNAMEVEFVRGVRMPPKQAEEVGKEARRLGVRLSVHAPYFINLSSDEPEKIEASKQRIIDSAHRAYLLGADAVAIHLGYYGKLGVQEAYTRIRDSLLDVRDRLGSMGVKGVMLGGETMAKSTQFGTLEELIELSRDVDIVKPYIDWAHLFARNGGQIDYSSVLEKLKQAGITHVNSHFEGLKKRGGFYVDVHDTVDVEAPPFRPLAEAIIKRGVDITLICESPYLEDDALKMKAVLEQLGYRLNP</sequence>
<dbReference type="GO" id="GO:0008081">
    <property type="term" value="F:phosphoric diester hydrolase activity"/>
    <property type="evidence" value="ECO:0007669"/>
    <property type="project" value="TreeGrafter"/>
</dbReference>
<dbReference type="GO" id="GO:0008270">
    <property type="term" value="F:zinc ion binding"/>
    <property type="evidence" value="ECO:0007669"/>
    <property type="project" value="InterPro"/>
</dbReference>
<dbReference type="PANTHER" id="PTHR21445:SF0">
    <property type="entry name" value="APURINIC-APYRIMIDINIC ENDONUCLEASE"/>
    <property type="match status" value="1"/>
</dbReference>
<gene>
    <name evidence="2" type="ORF">B9Q03_03575</name>
</gene>
<dbReference type="GO" id="GO:0006284">
    <property type="term" value="P:base-excision repair"/>
    <property type="evidence" value="ECO:0007669"/>
    <property type="project" value="TreeGrafter"/>
</dbReference>
<comment type="caution">
    <text evidence="2">The sequence shown here is derived from an EMBL/GenBank/DDBJ whole genome shotgun (WGS) entry which is preliminary data.</text>
</comment>
<evidence type="ECO:0000259" key="1">
    <source>
        <dbReference type="Pfam" id="PF01261"/>
    </source>
</evidence>
<dbReference type="EMBL" id="NEXE01000020">
    <property type="protein sequence ID" value="PSN91685.1"/>
    <property type="molecule type" value="Genomic_DNA"/>
</dbReference>
<dbReference type="FunFam" id="3.20.20.150:FF:000017">
    <property type="entry name" value="Endonuclease IV related protein"/>
    <property type="match status" value="1"/>
</dbReference>
<proteinExistence type="predicted"/>
<dbReference type="InterPro" id="IPR013022">
    <property type="entry name" value="Xyl_isomerase-like_TIM-brl"/>
</dbReference>
<dbReference type="InterPro" id="IPR036237">
    <property type="entry name" value="Xyl_isomerase-like_sf"/>
</dbReference>
<organism evidence="2 3">
    <name type="scientific">Candidatus Marsarchaeota G2 archaeon OSP_D</name>
    <dbReference type="NCBI Taxonomy" id="1978157"/>
    <lineage>
        <taxon>Archaea</taxon>
        <taxon>Candidatus Marsarchaeota</taxon>
        <taxon>Candidatus Marsarchaeota group 2</taxon>
    </lineage>
</organism>
<accession>A0A2R6AZ67</accession>
<dbReference type="Pfam" id="PF01261">
    <property type="entry name" value="AP_endonuc_2"/>
    <property type="match status" value="1"/>
</dbReference>
<feature type="domain" description="Xylose isomerase-like TIM barrel" evidence="1">
    <location>
        <begin position="24"/>
        <end position="256"/>
    </location>
</feature>
<dbReference type="Gene3D" id="3.20.20.150">
    <property type="entry name" value="Divalent-metal-dependent TIM barrel enzymes"/>
    <property type="match status" value="1"/>
</dbReference>
<keyword evidence="2" id="KW-0540">Nuclease</keyword>
<evidence type="ECO:0000313" key="3">
    <source>
        <dbReference type="Proteomes" id="UP000240322"/>
    </source>
</evidence>
<name>A0A2R6AZ67_9ARCH</name>